<gene>
    <name evidence="2" type="ORF">KTC_65490</name>
</gene>
<name>A0A455SW89_9CHLR</name>
<sequence>MAAFHSSEVETIQARPDSPMGMQFLKVPRISASVSSQTRDLTTRSCDETSDDGKSKLDCIDDED</sequence>
<dbReference type="EMBL" id="AP019376">
    <property type="protein sequence ID" value="BBH91798.1"/>
    <property type="molecule type" value="Genomic_DNA"/>
</dbReference>
<evidence type="ECO:0000256" key="1">
    <source>
        <dbReference type="SAM" id="MobiDB-lite"/>
    </source>
</evidence>
<dbReference type="AlphaFoldDB" id="A0A455SW89"/>
<accession>A0A455SW89</accession>
<reference evidence="2" key="1">
    <citation type="submission" date="2018-12" db="EMBL/GenBank/DDBJ databases">
        <title>Novel natural products biosynthetic potential of the class Ktedonobacteria.</title>
        <authorList>
            <person name="Zheng Y."/>
            <person name="Saitou A."/>
            <person name="Wang C.M."/>
            <person name="Toyoda A."/>
            <person name="Minakuchi Y."/>
            <person name="Sekiguchi Y."/>
            <person name="Ueda K."/>
            <person name="Takano H."/>
            <person name="Sakai Y."/>
            <person name="Yokota A."/>
            <person name="Yabe S."/>
        </authorList>
    </citation>
    <scope>NUCLEOTIDE SEQUENCE</scope>
    <source>
        <strain evidence="2">COM3</strain>
    </source>
</reference>
<organism evidence="2">
    <name type="scientific">Thermosporothrix sp. COM3</name>
    <dbReference type="NCBI Taxonomy" id="2490863"/>
    <lineage>
        <taxon>Bacteria</taxon>
        <taxon>Bacillati</taxon>
        <taxon>Chloroflexota</taxon>
        <taxon>Ktedonobacteria</taxon>
        <taxon>Ktedonobacterales</taxon>
        <taxon>Thermosporotrichaceae</taxon>
        <taxon>Thermosporothrix</taxon>
    </lineage>
</organism>
<protein>
    <submittedName>
        <fullName evidence="2">Uncharacterized protein</fullName>
    </submittedName>
</protein>
<proteinExistence type="predicted"/>
<feature type="region of interest" description="Disordered" evidence="1">
    <location>
        <begin position="1"/>
        <end position="64"/>
    </location>
</feature>
<feature type="compositionally biased region" description="Basic and acidic residues" evidence="1">
    <location>
        <begin position="41"/>
        <end position="64"/>
    </location>
</feature>
<evidence type="ECO:0000313" key="2">
    <source>
        <dbReference type="EMBL" id="BBH91798.1"/>
    </source>
</evidence>